<evidence type="ECO:0000313" key="6">
    <source>
        <dbReference type="Proteomes" id="UP000825729"/>
    </source>
</evidence>
<dbReference type="SUPFAM" id="SSF53335">
    <property type="entry name" value="S-adenosyl-L-methionine-dependent methyltransferases"/>
    <property type="match status" value="1"/>
</dbReference>
<keyword evidence="2" id="KW-0489">Methyltransferase</keyword>
<dbReference type="GO" id="GO:0032259">
    <property type="term" value="P:methylation"/>
    <property type="evidence" value="ECO:0007669"/>
    <property type="project" value="UniProtKB-KW"/>
</dbReference>
<protein>
    <recommendedName>
        <fullName evidence="7">Thiol methyltransferase 2</fullName>
    </recommendedName>
</protein>
<dbReference type="GO" id="GO:0008757">
    <property type="term" value="F:S-adenosylmethionine-dependent methyltransferase activity"/>
    <property type="evidence" value="ECO:0007669"/>
    <property type="project" value="InterPro"/>
</dbReference>
<keyword evidence="6" id="KW-1185">Reference proteome</keyword>
<evidence type="ECO:0000256" key="3">
    <source>
        <dbReference type="ARBA" id="ARBA00022679"/>
    </source>
</evidence>
<dbReference type="Proteomes" id="UP000825729">
    <property type="component" value="Unassembled WGS sequence"/>
</dbReference>
<dbReference type="PROSITE" id="PS51585">
    <property type="entry name" value="SAM_MT_TPMT"/>
    <property type="match status" value="1"/>
</dbReference>
<dbReference type="CDD" id="cd02440">
    <property type="entry name" value="AdoMet_MTases"/>
    <property type="match status" value="1"/>
</dbReference>
<name>A0AAV7F0D0_ARIFI</name>
<dbReference type="AlphaFoldDB" id="A0AAV7F0D0"/>
<evidence type="ECO:0000256" key="2">
    <source>
        <dbReference type="ARBA" id="ARBA00022603"/>
    </source>
</evidence>
<comment type="caution">
    <text evidence="5">The sequence shown here is derived from an EMBL/GenBank/DDBJ whole genome shotgun (WGS) entry which is preliminary data.</text>
</comment>
<dbReference type="EMBL" id="JAINDJ010000003">
    <property type="protein sequence ID" value="KAG9454523.1"/>
    <property type="molecule type" value="Genomic_DNA"/>
</dbReference>
<evidence type="ECO:0000256" key="4">
    <source>
        <dbReference type="ARBA" id="ARBA00022691"/>
    </source>
</evidence>
<dbReference type="InterPro" id="IPR008854">
    <property type="entry name" value="TPMT"/>
</dbReference>
<accession>A0AAV7F0D0</accession>
<evidence type="ECO:0000313" key="5">
    <source>
        <dbReference type="EMBL" id="KAG9454523.1"/>
    </source>
</evidence>
<gene>
    <name evidence="5" type="ORF">H6P81_007427</name>
</gene>
<keyword evidence="3" id="KW-0808">Transferase</keyword>
<dbReference type="PANTHER" id="PTHR32183:SF11">
    <property type="entry name" value="THIOL METHYLTRANSFERASE 2-RELATED"/>
    <property type="match status" value="1"/>
</dbReference>
<evidence type="ECO:0000256" key="1">
    <source>
        <dbReference type="ARBA" id="ARBA00022553"/>
    </source>
</evidence>
<dbReference type="PANTHER" id="PTHR32183">
    <property type="match status" value="1"/>
</dbReference>
<reference evidence="5 6" key="1">
    <citation type="submission" date="2021-07" db="EMBL/GenBank/DDBJ databases">
        <title>The Aristolochia fimbriata genome: insights into angiosperm evolution, floral development and chemical biosynthesis.</title>
        <authorList>
            <person name="Jiao Y."/>
        </authorList>
    </citation>
    <scope>NUCLEOTIDE SEQUENCE [LARGE SCALE GENOMIC DNA]</scope>
    <source>
        <strain evidence="5">IBCAS-2021</strain>
        <tissue evidence="5">Leaf</tissue>
    </source>
</reference>
<organism evidence="5 6">
    <name type="scientific">Aristolochia fimbriata</name>
    <name type="common">White veined hardy Dutchman's pipe vine</name>
    <dbReference type="NCBI Taxonomy" id="158543"/>
    <lineage>
        <taxon>Eukaryota</taxon>
        <taxon>Viridiplantae</taxon>
        <taxon>Streptophyta</taxon>
        <taxon>Embryophyta</taxon>
        <taxon>Tracheophyta</taxon>
        <taxon>Spermatophyta</taxon>
        <taxon>Magnoliopsida</taxon>
        <taxon>Magnoliidae</taxon>
        <taxon>Piperales</taxon>
        <taxon>Aristolochiaceae</taxon>
        <taxon>Aristolochia</taxon>
    </lineage>
</organism>
<evidence type="ECO:0008006" key="7">
    <source>
        <dbReference type="Google" id="ProtNLM"/>
    </source>
</evidence>
<proteinExistence type="predicted"/>
<dbReference type="InterPro" id="IPR029063">
    <property type="entry name" value="SAM-dependent_MTases_sf"/>
</dbReference>
<keyword evidence="4" id="KW-0949">S-adenosyl-L-methionine</keyword>
<keyword evidence="1" id="KW-0597">Phosphoprotein</keyword>
<sequence>MAPAQVLGHPPPYAPSENPSIVATREKLQDTTPSDGWDRCWEKGLTPWDVGYAQPVILHLLQSGTLPNGTALIPGCGSGYDVVAIASPERFVVGIDIAENAIKRAKELSASLPNANCLEFLKEDFFAWKPAEQFDLIFDYTFFAAVDPSLRPAWGNKVAELLKPDGELITLISPISDHVGGPPYGVSVAE</sequence>
<dbReference type="Pfam" id="PF05724">
    <property type="entry name" value="TPMT"/>
    <property type="match status" value="1"/>
</dbReference>
<dbReference type="Gene3D" id="3.40.50.150">
    <property type="entry name" value="Vaccinia Virus protein VP39"/>
    <property type="match status" value="1"/>
</dbReference>